<evidence type="ECO:0000313" key="2">
    <source>
        <dbReference type="Proteomes" id="UP001497535"/>
    </source>
</evidence>
<gene>
    <name evidence="1" type="ORF">MENTE1834_LOCUS22692</name>
</gene>
<accession>A0ACB0ZCD7</accession>
<proteinExistence type="predicted"/>
<sequence length="62" mass="7362">MKRVNLQNNFLKKFDFLVEQQKIEEKQEQQNIFPKINQILMKSPQQSNHNIGKDMLEMVTAG</sequence>
<keyword evidence="2" id="KW-1185">Reference proteome</keyword>
<evidence type="ECO:0000313" key="1">
    <source>
        <dbReference type="EMBL" id="CAK5075865.1"/>
    </source>
</evidence>
<organism evidence="1 2">
    <name type="scientific">Meloidogyne enterolobii</name>
    <name type="common">Root-knot nematode worm</name>
    <name type="synonym">Meloidogyne mayaguensis</name>
    <dbReference type="NCBI Taxonomy" id="390850"/>
    <lineage>
        <taxon>Eukaryota</taxon>
        <taxon>Metazoa</taxon>
        <taxon>Ecdysozoa</taxon>
        <taxon>Nematoda</taxon>
        <taxon>Chromadorea</taxon>
        <taxon>Rhabditida</taxon>
        <taxon>Tylenchina</taxon>
        <taxon>Tylenchomorpha</taxon>
        <taxon>Tylenchoidea</taxon>
        <taxon>Meloidogynidae</taxon>
        <taxon>Meloidogyninae</taxon>
        <taxon>Meloidogyne</taxon>
    </lineage>
</organism>
<name>A0ACB0ZCD7_MELEN</name>
<comment type="caution">
    <text evidence="1">The sequence shown here is derived from an EMBL/GenBank/DDBJ whole genome shotgun (WGS) entry which is preliminary data.</text>
</comment>
<dbReference type="Proteomes" id="UP001497535">
    <property type="component" value="Unassembled WGS sequence"/>
</dbReference>
<reference evidence="1" key="1">
    <citation type="submission" date="2023-11" db="EMBL/GenBank/DDBJ databases">
        <authorList>
            <person name="Poullet M."/>
        </authorList>
    </citation>
    <scope>NUCLEOTIDE SEQUENCE</scope>
    <source>
        <strain evidence="1">E1834</strain>
    </source>
</reference>
<protein>
    <submittedName>
        <fullName evidence="1">Uncharacterized protein</fullName>
    </submittedName>
</protein>
<dbReference type="EMBL" id="CAVMJV010000028">
    <property type="protein sequence ID" value="CAK5075865.1"/>
    <property type="molecule type" value="Genomic_DNA"/>
</dbReference>